<organism evidence="2">
    <name type="scientific">Chromera velia CCMP2878</name>
    <dbReference type="NCBI Taxonomy" id="1169474"/>
    <lineage>
        <taxon>Eukaryota</taxon>
        <taxon>Sar</taxon>
        <taxon>Alveolata</taxon>
        <taxon>Colpodellida</taxon>
        <taxon>Chromeraceae</taxon>
        <taxon>Chromera</taxon>
    </lineage>
</organism>
<evidence type="ECO:0000256" key="1">
    <source>
        <dbReference type="SAM" id="MobiDB-lite"/>
    </source>
</evidence>
<gene>
    <name evidence="2" type="ORF">Cvel_27872</name>
</gene>
<feature type="region of interest" description="Disordered" evidence="1">
    <location>
        <begin position="32"/>
        <end position="70"/>
    </location>
</feature>
<proteinExistence type="predicted"/>
<dbReference type="VEuPathDB" id="CryptoDB:Cvel_27872"/>
<sequence>MLALQQNQQQFQQILEGVVAAQTNAAAPPVFPTEEDALPSAASQGPEVEERKQVPRITLVKPETFTGRRD</sequence>
<name>A0A0G4HIB1_9ALVE</name>
<protein>
    <submittedName>
        <fullName evidence="2">Uncharacterized protein</fullName>
    </submittedName>
</protein>
<reference evidence="2" key="1">
    <citation type="submission" date="2014-11" db="EMBL/GenBank/DDBJ databases">
        <authorList>
            <person name="Otto D Thomas"/>
            <person name="Naeem Raeece"/>
        </authorList>
    </citation>
    <scope>NUCLEOTIDE SEQUENCE</scope>
</reference>
<dbReference type="AlphaFoldDB" id="A0A0G4HIB1"/>
<accession>A0A0G4HIB1</accession>
<evidence type="ECO:0000313" key="2">
    <source>
        <dbReference type="EMBL" id="CEM43883.1"/>
    </source>
</evidence>
<dbReference type="EMBL" id="CDMZ01002785">
    <property type="protein sequence ID" value="CEM43883.1"/>
    <property type="molecule type" value="Genomic_DNA"/>
</dbReference>